<evidence type="ECO:0000259" key="5">
    <source>
        <dbReference type="Pfam" id="PF13476"/>
    </source>
</evidence>
<organism evidence="6 7">
    <name type="scientific">Molorchus minor</name>
    <dbReference type="NCBI Taxonomy" id="1323400"/>
    <lineage>
        <taxon>Eukaryota</taxon>
        <taxon>Metazoa</taxon>
        <taxon>Ecdysozoa</taxon>
        <taxon>Arthropoda</taxon>
        <taxon>Hexapoda</taxon>
        <taxon>Insecta</taxon>
        <taxon>Pterygota</taxon>
        <taxon>Neoptera</taxon>
        <taxon>Endopterygota</taxon>
        <taxon>Coleoptera</taxon>
        <taxon>Polyphaga</taxon>
        <taxon>Cucujiformia</taxon>
        <taxon>Chrysomeloidea</taxon>
        <taxon>Cerambycidae</taxon>
        <taxon>Lamiinae</taxon>
        <taxon>Monochamini</taxon>
        <taxon>Molorchus</taxon>
    </lineage>
</organism>
<dbReference type="PANTHER" id="PTHR45916">
    <property type="entry name" value="STRUCTURAL MAINTENANCE OF CHROMOSOMES PROTEIN 5"/>
    <property type="match status" value="1"/>
</dbReference>
<keyword evidence="7" id="KW-1185">Reference proteome</keyword>
<reference evidence="6" key="1">
    <citation type="journal article" date="2023" name="Insect Mol. Biol.">
        <title>Genome sequencing provides insights into the evolution of gene families encoding plant cell wall-degrading enzymes in longhorned beetles.</title>
        <authorList>
            <person name="Shin N.R."/>
            <person name="Okamura Y."/>
            <person name="Kirsch R."/>
            <person name="Pauchet Y."/>
        </authorList>
    </citation>
    <scope>NUCLEOTIDE SEQUENCE</scope>
    <source>
        <strain evidence="6">MMC_N1</strain>
    </source>
</reference>
<comment type="caution">
    <text evidence="6">The sequence shown here is derived from an EMBL/GenBank/DDBJ whole genome shotgun (WGS) entry which is preliminary data.</text>
</comment>
<evidence type="ECO:0000256" key="1">
    <source>
        <dbReference type="ARBA" id="ARBA00010171"/>
    </source>
</evidence>
<evidence type="ECO:0000313" key="7">
    <source>
        <dbReference type="Proteomes" id="UP001162164"/>
    </source>
</evidence>
<evidence type="ECO:0000256" key="2">
    <source>
        <dbReference type="ARBA" id="ARBA00018687"/>
    </source>
</evidence>
<dbReference type="EMBL" id="JAPWTJ010000350">
    <property type="protein sequence ID" value="KAJ8979328.1"/>
    <property type="molecule type" value="Genomic_DNA"/>
</dbReference>
<dbReference type="SUPFAM" id="SSF52540">
    <property type="entry name" value="P-loop containing nucleoside triphosphate hydrolases"/>
    <property type="match status" value="1"/>
</dbReference>
<accession>A0ABQ9JP06</accession>
<sequence>PHLNMIIGPNGTGKSTMVAAIILGLGGNPKIVGRGTKISEYVKHDCDYAMINVILQDERENSYIKVTREFDKHDKSSWKLNSRKVKLDEVLQCIEKFNIQVNNLCQFLPQDKVQDFAKLNKQQLLIETQRALCKFDLIEKQEELINSREQHKSLMTTMENYRQKLQDTQDANHIERKVTWTIYEDIRVRLTEIKTDKNKAQVLYDKFRSTMEPMEQEMGAFRRQITVLQQGNSRTFELIRDVESTLNTNFEKVEGFRDHELEKQSLSAEYNNLSSQQNKLQDKVEEISHAKQDDTRKIASLENEMNR</sequence>
<dbReference type="Proteomes" id="UP001162164">
    <property type="component" value="Unassembled WGS sequence"/>
</dbReference>
<dbReference type="Gene3D" id="3.40.50.300">
    <property type="entry name" value="P-loop containing nucleotide triphosphate hydrolases"/>
    <property type="match status" value="1"/>
</dbReference>
<protein>
    <recommendedName>
        <fullName evidence="2">Structural maintenance of chromosomes protein 5</fullName>
    </recommendedName>
</protein>
<comment type="similarity">
    <text evidence="1">Belongs to the SMC family. SMC5 subfamily.</text>
</comment>
<feature type="region of interest" description="Disordered" evidence="4">
    <location>
        <begin position="287"/>
        <end position="307"/>
    </location>
</feature>
<evidence type="ECO:0000256" key="4">
    <source>
        <dbReference type="SAM" id="MobiDB-lite"/>
    </source>
</evidence>
<gene>
    <name evidence="6" type="ORF">NQ317_006942</name>
</gene>
<feature type="non-terminal residue" evidence="6">
    <location>
        <position position="1"/>
    </location>
</feature>
<dbReference type="PANTHER" id="PTHR45916:SF1">
    <property type="entry name" value="STRUCTURAL MAINTENANCE OF CHROMOSOMES PROTEIN 5"/>
    <property type="match status" value="1"/>
</dbReference>
<keyword evidence="3" id="KW-0175">Coiled coil</keyword>
<evidence type="ECO:0000256" key="3">
    <source>
        <dbReference type="ARBA" id="ARBA00023054"/>
    </source>
</evidence>
<dbReference type="InterPro" id="IPR038729">
    <property type="entry name" value="Rad50/SbcC_AAA"/>
</dbReference>
<feature type="domain" description="Rad50/SbcC-type AAA" evidence="5">
    <location>
        <begin position="1"/>
        <end position="168"/>
    </location>
</feature>
<dbReference type="Pfam" id="PF13476">
    <property type="entry name" value="AAA_23"/>
    <property type="match status" value="1"/>
</dbReference>
<dbReference type="InterPro" id="IPR027417">
    <property type="entry name" value="P-loop_NTPase"/>
</dbReference>
<evidence type="ECO:0000313" key="6">
    <source>
        <dbReference type="EMBL" id="KAJ8979328.1"/>
    </source>
</evidence>
<name>A0ABQ9JP06_9CUCU</name>
<proteinExistence type="inferred from homology"/>